<dbReference type="Pfam" id="PF19086">
    <property type="entry name" value="Terpene_syn_C_2"/>
    <property type="match status" value="1"/>
</dbReference>
<evidence type="ECO:0000256" key="1">
    <source>
        <dbReference type="ARBA" id="ARBA00023239"/>
    </source>
</evidence>
<dbReference type="Gene3D" id="1.10.600.10">
    <property type="entry name" value="Farnesyl Diphosphate Synthase"/>
    <property type="match status" value="1"/>
</dbReference>
<comment type="cofactor">
    <cofactor evidence="2">
        <name>Mg(2+)</name>
        <dbReference type="ChEBI" id="CHEBI:18420"/>
    </cofactor>
</comment>
<dbReference type="GO" id="GO:0010333">
    <property type="term" value="F:terpene synthase activity"/>
    <property type="evidence" value="ECO:0007669"/>
    <property type="project" value="InterPro"/>
</dbReference>
<keyword evidence="1 2" id="KW-0456">Lyase</keyword>
<dbReference type="InterPro" id="IPR034686">
    <property type="entry name" value="Terpene_cyclase-like_2"/>
</dbReference>
<sequence length="350" mass="38943">MSSPDFPVTVPELATLPPPGHPILALPVRISPHAARLERSILEWADSYRLLETARQRERLAGTHLGELVARTYPFVREDRLDTLVGWFTWAFVIDDWYDGPAGAALGDHRDMVARVLAALPVDGRAGGRRSGALFRQLARVWTGLAQPQSLPWRLRFVDSMAAFMESFAYEAANRRAATTPGVASYAQLRRQSGGITPCLHLLEYAAGLEVPGVIRRSDPFQRMFNCAADVVVWVNDVVSLRKELAIGEVSNGVLALAAERSCGLPEAVTAAYGRVADLIGEFHCAEAELTELCADWRGLTDRDQRAVRLYVDGMKYWMRGNLDWSRHSERYRQADRLRLATSPTLLTSD</sequence>
<dbReference type="PANTHER" id="PTHR35201:SF4">
    <property type="entry name" value="BETA-PINACENE SYNTHASE-RELATED"/>
    <property type="match status" value="1"/>
</dbReference>
<dbReference type="EMBL" id="CP032568">
    <property type="protein sequence ID" value="AYF74782.1"/>
    <property type="molecule type" value="Genomic_DNA"/>
</dbReference>
<protein>
    <recommendedName>
        <fullName evidence="2">Terpene synthase</fullName>
        <ecNumber evidence="2">4.2.3.-</ecNumber>
    </recommendedName>
</protein>
<dbReference type="Proteomes" id="UP000267164">
    <property type="component" value="Chromosome"/>
</dbReference>
<dbReference type="OrthoDB" id="3676909at2"/>
<evidence type="ECO:0000256" key="2">
    <source>
        <dbReference type="RuleBase" id="RU366034"/>
    </source>
</evidence>
<dbReference type="PANTHER" id="PTHR35201">
    <property type="entry name" value="TERPENE SYNTHASE"/>
    <property type="match status" value="1"/>
</dbReference>
<evidence type="ECO:0000313" key="4">
    <source>
        <dbReference type="Proteomes" id="UP000267164"/>
    </source>
</evidence>
<dbReference type="KEGG" id="nyu:D7D52_13935"/>
<keyword evidence="4" id="KW-1185">Reference proteome</keyword>
<dbReference type="GO" id="GO:0046872">
    <property type="term" value="F:metal ion binding"/>
    <property type="evidence" value="ECO:0007669"/>
    <property type="project" value="UniProtKB-KW"/>
</dbReference>
<organism evidence="3 4">
    <name type="scientific">Nocardia yunnanensis</name>
    <dbReference type="NCBI Taxonomy" id="2382165"/>
    <lineage>
        <taxon>Bacteria</taxon>
        <taxon>Bacillati</taxon>
        <taxon>Actinomycetota</taxon>
        <taxon>Actinomycetes</taxon>
        <taxon>Mycobacteriales</taxon>
        <taxon>Nocardiaceae</taxon>
        <taxon>Nocardia</taxon>
    </lineage>
</organism>
<dbReference type="SFLD" id="SFLDG01020">
    <property type="entry name" value="Terpene_Cyclase_Like_2"/>
    <property type="match status" value="1"/>
</dbReference>
<keyword evidence="2" id="KW-0460">Magnesium</keyword>
<dbReference type="SFLD" id="SFLDS00005">
    <property type="entry name" value="Isoprenoid_Synthase_Type_I"/>
    <property type="match status" value="1"/>
</dbReference>
<name>A0A386ZAC2_9NOCA</name>
<accession>A0A386ZAC2</accession>
<evidence type="ECO:0000313" key="3">
    <source>
        <dbReference type="EMBL" id="AYF74782.1"/>
    </source>
</evidence>
<gene>
    <name evidence="3" type="ORF">D7D52_13935</name>
</gene>
<dbReference type="AlphaFoldDB" id="A0A386ZAC2"/>
<dbReference type="EC" id="4.2.3.-" evidence="2"/>
<dbReference type="SUPFAM" id="SSF48576">
    <property type="entry name" value="Terpenoid synthases"/>
    <property type="match status" value="1"/>
</dbReference>
<dbReference type="InterPro" id="IPR008949">
    <property type="entry name" value="Isoprenoid_synthase_dom_sf"/>
</dbReference>
<comment type="similarity">
    <text evidence="2">Belongs to the terpene synthase family.</text>
</comment>
<proteinExistence type="inferred from homology"/>
<reference evidence="3 4" key="1">
    <citation type="submission" date="2018-09" db="EMBL/GenBank/DDBJ databases">
        <title>Nocardia yunnanensis sp. nov., an actinomycete isolated from a soil sample.</title>
        <authorList>
            <person name="Zhang J."/>
        </authorList>
    </citation>
    <scope>NUCLEOTIDE SEQUENCE [LARGE SCALE GENOMIC DNA]</scope>
    <source>
        <strain evidence="3 4">CFHS0054</strain>
    </source>
</reference>
<keyword evidence="2" id="KW-0479">Metal-binding</keyword>